<sequence>MSGYVALPIMRPQRQVHPRENLAPM</sequence>
<organism evidence="1 2">
    <name type="scientific">Balaenoptera physalus</name>
    <name type="common">Fin whale</name>
    <name type="synonym">Balaena physalus</name>
    <dbReference type="NCBI Taxonomy" id="9770"/>
    <lineage>
        <taxon>Eukaryota</taxon>
        <taxon>Metazoa</taxon>
        <taxon>Chordata</taxon>
        <taxon>Craniata</taxon>
        <taxon>Vertebrata</taxon>
        <taxon>Euteleostomi</taxon>
        <taxon>Mammalia</taxon>
        <taxon>Eutheria</taxon>
        <taxon>Laurasiatheria</taxon>
        <taxon>Artiodactyla</taxon>
        <taxon>Whippomorpha</taxon>
        <taxon>Cetacea</taxon>
        <taxon>Mysticeti</taxon>
        <taxon>Balaenopteridae</taxon>
        <taxon>Balaenoptera</taxon>
    </lineage>
</organism>
<name>A0A643C4K3_BALPH</name>
<accession>A0A643C4K3</accession>
<evidence type="ECO:0000313" key="2">
    <source>
        <dbReference type="Proteomes" id="UP000437017"/>
    </source>
</evidence>
<dbReference type="EMBL" id="SGJD01002563">
    <property type="protein sequence ID" value="KAB0395179.1"/>
    <property type="molecule type" value="Genomic_DNA"/>
</dbReference>
<dbReference type="AlphaFoldDB" id="A0A643C4K3"/>
<gene>
    <name evidence="1" type="ORF">E2I00_007517</name>
</gene>
<proteinExistence type="predicted"/>
<comment type="caution">
    <text evidence="1">The sequence shown here is derived from an EMBL/GenBank/DDBJ whole genome shotgun (WGS) entry which is preliminary data.</text>
</comment>
<dbReference type="Proteomes" id="UP000437017">
    <property type="component" value="Unassembled WGS sequence"/>
</dbReference>
<keyword evidence="2" id="KW-1185">Reference proteome</keyword>
<protein>
    <submittedName>
        <fullName evidence="1">Uncharacterized protein</fullName>
    </submittedName>
</protein>
<reference evidence="1 2" key="1">
    <citation type="journal article" date="2019" name="PLoS ONE">
        <title>Genomic analyses reveal an absence of contemporary introgressive admixture between fin whales and blue whales, despite known hybrids.</title>
        <authorList>
            <person name="Westbury M.V."/>
            <person name="Petersen B."/>
            <person name="Lorenzen E.D."/>
        </authorList>
    </citation>
    <scope>NUCLEOTIDE SEQUENCE [LARGE SCALE GENOMIC DNA]</scope>
    <source>
        <strain evidence="1">FinWhale-01</strain>
    </source>
</reference>
<evidence type="ECO:0000313" key="1">
    <source>
        <dbReference type="EMBL" id="KAB0395179.1"/>
    </source>
</evidence>